<reference evidence="1 2" key="1">
    <citation type="submission" date="2017-05" db="EMBL/GenBank/DDBJ databases">
        <authorList>
            <person name="Song R."/>
            <person name="Chenine A.L."/>
            <person name="Ruprecht R.M."/>
        </authorList>
    </citation>
    <scope>NUCLEOTIDE SEQUENCE [LARGE SCALE GENOMIC DNA]</scope>
    <source>
        <strain evidence="1 2">PR350</strain>
    </source>
</reference>
<organism evidence="1 2">
    <name type="scientific">Acinetobacter baumannii</name>
    <dbReference type="NCBI Taxonomy" id="470"/>
    <lineage>
        <taxon>Bacteria</taxon>
        <taxon>Pseudomonadati</taxon>
        <taxon>Pseudomonadota</taxon>
        <taxon>Gammaproteobacteria</taxon>
        <taxon>Moraxellales</taxon>
        <taxon>Moraxellaceae</taxon>
        <taxon>Acinetobacter</taxon>
        <taxon>Acinetobacter calcoaceticus/baumannii complex</taxon>
    </lineage>
</organism>
<sequence length="97" mass="10740">MNGFPQLTGIVGKQFDAVFASEVPRIKNEPDIEVAFCRKNGTVTIKDRTNKNADVVLTGVHASNFHASFEQMKKECPNLFVTKALASLASPYILNWL</sequence>
<dbReference type="Proteomes" id="UP000194699">
    <property type="component" value="Unassembled WGS sequence"/>
</dbReference>
<evidence type="ECO:0000313" key="2">
    <source>
        <dbReference type="Proteomes" id="UP000194699"/>
    </source>
</evidence>
<evidence type="ECO:0000313" key="1">
    <source>
        <dbReference type="EMBL" id="OTM93221.1"/>
    </source>
</evidence>
<gene>
    <name evidence="1" type="ORF">B9X95_02325</name>
</gene>
<dbReference type="RefSeq" id="WP_005134361.1">
    <property type="nucleotide sequence ID" value="NZ_CP072527.1"/>
</dbReference>
<accession>A0A241ZI51</accession>
<dbReference type="AlphaFoldDB" id="A0A241ZI51"/>
<protein>
    <submittedName>
        <fullName evidence="1">Uncharacterized protein</fullName>
    </submittedName>
</protein>
<name>A0A241ZI51_ACIBA</name>
<proteinExistence type="predicted"/>
<dbReference type="EMBL" id="NGEL01000020">
    <property type="protein sequence ID" value="OTM93221.1"/>
    <property type="molecule type" value="Genomic_DNA"/>
</dbReference>
<comment type="caution">
    <text evidence="1">The sequence shown here is derived from an EMBL/GenBank/DDBJ whole genome shotgun (WGS) entry which is preliminary data.</text>
</comment>